<dbReference type="RefSeq" id="WP_204468835.1">
    <property type="nucleotide sequence ID" value="NZ_JAFBCV010000019.1"/>
</dbReference>
<gene>
    <name evidence="3" type="ORF">JOC54_004250</name>
</gene>
<evidence type="ECO:0000313" key="3">
    <source>
        <dbReference type="EMBL" id="MBM7840956.1"/>
    </source>
</evidence>
<comment type="caution">
    <text evidence="3">The sequence shown here is derived from an EMBL/GenBank/DDBJ whole genome shotgun (WGS) entry which is preliminary data.</text>
</comment>
<dbReference type="EMBL" id="JAFBCV010000019">
    <property type="protein sequence ID" value="MBM7840956.1"/>
    <property type="molecule type" value="Genomic_DNA"/>
</dbReference>
<dbReference type="Proteomes" id="UP001179280">
    <property type="component" value="Unassembled WGS sequence"/>
</dbReference>
<evidence type="ECO:0000313" key="4">
    <source>
        <dbReference type="Proteomes" id="UP001179280"/>
    </source>
</evidence>
<sequence>MNWSRTKSIFIVTFLMLNVFLGWQFVDKIREGQLQSIEQAQGIMERLEVNNITLPDQEVNTTGARGVVLEGGLSLFTEEELEVLPNQEFEISPSGTTIQSVFDEPINVDEALEEANDQSFAMFLSQNVLNGQDYVFLEREDNYLYFNQVYEQIETSVNEQEPLIIQLNDEDEIIGYQQRHFAYEPNPEEREIVSYMTAVEVLLDNHYISTNNDVINIEFGYYSLADQTPRFFSPMWAVTVDRTTDFAEEEDIRIYLVNAILMEQHQWYPDESSIEEELEEEEPGIESATPEEEFDLQIDE</sequence>
<evidence type="ECO:0000259" key="2">
    <source>
        <dbReference type="Pfam" id="PF09648"/>
    </source>
</evidence>
<reference evidence="3" key="1">
    <citation type="submission" date="2021-01" db="EMBL/GenBank/DDBJ databases">
        <title>Genomic Encyclopedia of Type Strains, Phase IV (KMG-IV): sequencing the most valuable type-strain genomes for metagenomic binning, comparative biology and taxonomic classification.</title>
        <authorList>
            <person name="Goeker M."/>
        </authorList>
    </citation>
    <scope>NUCLEOTIDE SEQUENCE</scope>
    <source>
        <strain evidence="3">DSM 21943</strain>
    </source>
</reference>
<feature type="region of interest" description="Disordered" evidence="1">
    <location>
        <begin position="270"/>
        <end position="300"/>
    </location>
</feature>
<dbReference type="InterPro" id="IPR018604">
    <property type="entry name" value="YycI-like"/>
</dbReference>
<proteinExistence type="predicted"/>
<keyword evidence="4" id="KW-1185">Reference proteome</keyword>
<name>A0ABS2T137_9BACI</name>
<organism evidence="3 4">
    <name type="scientific">Shouchella xiaoxiensis</name>
    <dbReference type="NCBI Taxonomy" id="766895"/>
    <lineage>
        <taxon>Bacteria</taxon>
        <taxon>Bacillati</taxon>
        <taxon>Bacillota</taxon>
        <taxon>Bacilli</taxon>
        <taxon>Bacillales</taxon>
        <taxon>Bacillaceae</taxon>
        <taxon>Shouchella</taxon>
    </lineage>
</organism>
<protein>
    <submittedName>
        <fullName evidence="3">Regulatory protein YycI of two-component signal transduction system YycFG</fullName>
    </submittedName>
</protein>
<feature type="domain" description="Regulatory protein YycH-like" evidence="2">
    <location>
        <begin position="34"/>
        <end position="260"/>
    </location>
</feature>
<feature type="compositionally biased region" description="Acidic residues" evidence="1">
    <location>
        <begin position="272"/>
        <end position="300"/>
    </location>
</feature>
<accession>A0ABS2T137</accession>
<dbReference type="Gene3D" id="3.30.310.160">
    <property type="entry name" value="YycH protein, domain 2"/>
    <property type="match status" value="1"/>
</dbReference>
<dbReference type="Pfam" id="PF09648">
    <property type="entry name" value="YycI"/>
    <property type="match status" value="1"/>
</dbReference>
<dbReference type="InterPro" id="IPR042274">
    <property type="entry name" value="YycH/YycI_2"/>
</dbReference>
<evidence type="ECO:0000256" key="1">
    <source>
        <dbReference type="SAM" id="MobiDB-lite"/>
    </source>
</evidence>